<reference evidence="2" key="1">
    <citation type="submission" date="2015-01" db="EMBL/GenBank/DDBJ databases">
        <authorList>
            <person name="Aksoy S."/>
            <person name="Warren W."/>
            <person name="Wilson R.K."/>
        </authorList>
    </citation>
    <scope>NUCLEOTIDE SEQUENCE [LARGE SCALE GENOMIC DNA]</scope>
    <source>
        <strain evidence="2">IAEA</strain>
    </source>
</reference>
<accession>A0A1B0AKX3</accession>
<protein>
    <submittedName>
        <fullName evidence="1">Uncharacterized protein</fullName>
    </submittedName>
</protein>
<dbReference type="EnsemblMetazoa" id="GPPI000412-RA">
    <property type="protein sequence ID" value="GPPI000412-PA"/>
    <property type="gene ID" value="GPPI000412"/>
</dbReference>
<name>A0A1B0AKX3_9MUSC</name>
<evidence type="ECO:0000313" key="1">
    <source>
        <dbReference type="EnsemblMetazoa" id="GPPI000412-PA"/>
    </source>
</evidence>
<evidence type="ECO:0000313" key="2">
    <source>
        <dbReference type="Proteomes" id="UP000092460"/>
    </source>
</evidence>
<sequence>HTITGSQLESKQLLDFFSTGGQFETEYIRLDCTFCKDNTRYLPFTSLVSPKTAGTDRHIDEADKKLTDKNGQEHDSCKHFYGDIKPTLLCKEQPESYFIQLKSQHLT</sequence>
<dbReference type="EMBL" id="JXJN01029039">
    <property type="status" value="NOT_ANNOTATED_CDS"/>
    <property type="molecule type" value="Genomic_DNA"/>
</dbReference>
<proteinExistence type="predicted"/>
<reference evidence="1" key="2">
    <citation type="submission" date="2020-05" db="UniProtKB">
        <authorList>
            <consortium name="EnsemblMetazoa"/>
        </authorList>
    </citation>
    <scope>IDENTIFICATION</scope>
    <source>
        <strain evidence="1">IAEA</strain>
    </source>
</reference>
<organism evidence="1 2">
    <name type="scientific">Glossina palpalis gambiensis</name>
    <dbReference type="NCBI Taxonomy" id="67801"/>
    <lineage>
        <taxon>Eukaryota</taxon>
        <taxon>Metazoa</taxon>
        <taxon>Ecdysozoa</taxon>
        <taxon>Arthropoda</taxon>
        <taxon>Hexapoda</taxon>
        <taxon>Insecta</taxon>
        <taxon>Pterygota</taxon>
        <taxon>Neoptera</taxon>
        <taxon>Endopterygota</taxon>
        <taxon>Diptera</taxon>
        <taxon>Brachycera</taxon>
        <taxon>Muscomorpha</taxon>
        <taxon>Hippoboscoidea</taxon>
        <taxon>Glossinidae</taxon>
        <taxon>Glossina</taxon>
    </lineage>
</organism>
<dbReference type="VEuPathDB" id="VectorBase:GPPI000412"/>
<keyword evidence="2" id="KW-1185">Reference proteome</keyword>
<dbReference type="AlphaFoldDB" id="A0A1B0AKX3"/>
<dbReference type="Proteomes" id="UP000092460">
    <property type="component" value="Unassembled WGS sequence"/>
</dbReference>